<dbReference type="Proteomes" id="UP001303373">
    <property type="component" value="Chromosome 12"/>
</dbReference>
<dbReference type="SUPFAM" id="SSF56784">
    <property type="entry name" value="HAD-like"/>
    <property type="match status" value="1"/>
</dbReference>
<dbReference type="GO" id="GO:0019120">
    <property type="term" value="F:hydrolase activity, acting on acid halide bonds, in C-halide compounds"/>
    <property type="evidence" value="ECO:0007669"/>
    <property type="project" value="InterPro"/>
</dbReference>
<dbReference type="InterPro" id="IPR023214">
    <property type="entry name" value="HAD_sf"/>
</dbReference>
<protein>
    <submittedName>
        <fullName evidence="3">Haloacid dehalogenase, type II</fullName>
    </submittedName>
</protein>
<gene>
    <name evidence="3" type="ORF">R9X50_00718900</name>
</gene>
<dbReference type="GO" id="GO:0016791">
    <property type="term" value="F:phosphatase activity"/>
    <property type="evidence" value="ECO:0007669"/>
    <property type="project" value="UniProtKB-ARBA"/>
</dbReference>
<keyword evidence="4" id="KW-1185">Reference proteome</keyword>
<dbReference type="Gene3D" id="3.40.50.1000">
    <property type="entry name" value="HAD superfamily/HAD-like"/>
    <property type="match status" value="1"/>
</dbReference>
<dbReference type="NCBIfam" id="TIGR01428">
    <property type="entry name" value="HAD_type_II"/>
    <property type="match status" value="1"/>
</dbReference>
<dbReference type="AlphaFoldDB" id="A0AAQ3MAL3"/>
<name>A0AAQ3MAL3_9PEZI</name>
<keyword evidence="2" id="KW-0378">Hydrolase</keyword>
<comment type="similarity">
    <text evidence="1">Belongs to the HAD-like hydrolase superfamily. S-2-haloalkanoic acid dehalogenase family.</text>
</comment>
<evidence type="ECO:0000313" key="3">
    <source>
        <dbReference type="EMBL" id="WPH04300.1"/>
    </source>
</evidence>
<reference evidence="3 4" key="1">
    <citation type="submission" date="2023-11" db="EMBL/GenBank/DDBJ databases">
        <title>An acidophilic fungus is an integral part of prey digestion in a carnivorous sundew plant.</title>
        <authorList>
            <person name="Tsai I.J."/>
        </authorList>
    </citation>
    <scope>NUCLEOTIDE SEQUENCE [LARGE SCALE GENOMIC DNA]</scope>
    <source>
        <strain evidence="3">169a</strain>
    </source>
</reference>
<evidence type="ECO:0000313" key="4">
    <source>
        <dbReference type="Proteomes" id="UP001303373"/>
    </source>
</evidence>
<sequence>MASIRTTLAFDAYGTLLSTESIAKKLASHFGRDKAKVIATTWRRYQLEYTWRLNSMKVYEDFTTITRRSLRHALAESSVELNEQQVEEMMEAYDSLSVFPDVATTMETLQANPKLRAVVFSNGTRRMVTSSVKNSPDLAKYSHIFEDVVVVDDVQVFKPAPETYLHLVRKLGGDPSKLEDLAQVWLVSGNPFDILGARHAGLNAIYVDRAGVGWQDALVDDEDKGRPTKIVTSLDQVISHVAHV</sequence>
<dbReference type="Pfam" id="PF00702">
    <property type="entry name" value="Hydrolase"/>
    <property type="match status" value="1"/>
</dbReference>
<dbReference type="InterPro" id="IPR023198">
    <property type="entry name" value="PGP-like_dom2"/>
</dbReference>
<dbReference type="Gene3D" id="1.10.150.240">
    <property type="entry name" value="Putative phosphatase, domain 2"/>
    <property type="match status" value="1"/>
</dbReference>
<dbReference type="PANTHER" id="PTHR43316:SF3">
    <property type="entry name" value="HALOACID DEHALOGENASE, TYPE II (AFU_ORTHOLOGUE AFUA_2G07750)-RELATED"/>
    <property type="match status" value="1"/>
</dbReference>
<evidence type="ECO:0000256" key="2">
    <source>
        <dbReference type="ARBA" id="ARBA00022801"/>
    </source>
</evidence>
<dbReference type="InterPro" id="IPR036412">
    <property type="entry name" value="HAD-like_sf"/>
</dbReference>
<dbReference type="PANTHER" id="PTHR43316">
    <property type="entry name" value="HYDROLASE, HALOACID DELAHOGENASE-RELATED"/>
    <property type="match status" value="1"/>
</dbReference>
<proteinExistence type="inferred from homology"/>
<dbReference type="NCBIfam" id="TIGR01493">
    <property type="entry name" value="HAD-SF-IA-v2"/>
    <property type="match status" value="1"/>
</dbReference>
<evidence type="ECO:0000256" key="1">
    <source>
        <dbReference type="ARBA" id="ARBA00008106"/>
    </source>
</evidence>
<dbReference type="InterPro" id="IPR051540">
    <property type="entry name" value="S-2-haloacid_dehalogenase"/>
</dbReference>
<dbReference type="InterPro" id="IPR006328">
    <property type="entry name" value="2-HAD"/>
</dbReference>
<dbReference type="SFLD" id="SFLDG01129">
    <property type="entry name" value="C1.5:_HAD__Beta-PGM__Phosphata"/>
    <property type="match status" value="1"/>
</dbReference>
<dbReference type="SFLD" id="SFLDS00003">
    <property type="entry name" value="Haloacid_Dehalogenase"/>
    <property type="match status" value="1"/>
</dbReference>
<dbReference type="InterPro" id="IPR006439">
    <property type="entry name" value="HAD-SF_hydro_IA"/>
</dbReference>
<dbReference type="EMBL" id="CP138591">
    <property type="protein sequence ID" value="WPH04300.1"/>
    <property type="molecule type" value="Genomic_DNA"/>
</dbReference>
<dbReference type="PRINTS" id="PR00413">
    <property type="entry name" value="HADHALOGNASE"/>
</dbReference>
<organism evidence="3 4">
    <name type="scientific">Acrodontium crateriforme</name>
    <dbReference type="NCBI Taxonomy" id="150365"/>
    <lineage>
        <taxon>Eukaryota</taxon>
        <taxon>Fungi</taxon>
        <taxon>Dikarya</taxon>
        <taxon>Ascomycota</taxon>
        <taxon>Pezizomycotina</taxon>
        <taxon>Dothideomycetes</taxon>
        <taxon>Dothideomycetidae</taxon>
        <taxon>Mycosphaerellales</taxon>
        <taxon>Teratosphaeriaceae</taxon>
        <taxon>Acrodontium</taxon>
    </lineage>
</organism>
<accession>A0AAQ3MAL3</accession>